<dbReference type="PANTHER" id="PTHR43434">
    <property type="entry name" value="PHOSPHOGLYCOLATE PHOSPHATASE"/>
    <property type="match status" value="1"/>
</dbReference>
<dbReference type="InterPro" id="IPR022468">
    <property type="entry name" value="PhnX-like"/>
</dbReference>
<accession>K6WM34</accession>
<feature type="region of interest" description="Disordered" evidence="1">
    <location>
        <begin position="15"/>
        <end position="38"/>
    </location>
</feature>
<sequence>MFTWGSGKSPELVYTRGEGMGMNTSANSRTANQGDGNSPVPVAVTTSVELVIFDMAGTTVVDDGLVTQAFDAAATAIGVPAEGEERERARQYVLDTMGQSKIAVFRALFGADGAAETANAEFERAYGDLIAGGVEPVAGAAETFSDLRTRGIATAFTTGFSPATQQRILRSLGWTDAVDHVLAPTAGLRGRPFPDLVLAAALTAQVDDLANVIVVGDTSSDIETARRARAGLSVGVLTGAHDEATLRAAGADHVLSSVADLSTLLFTT</sequence>
<evidence type="ECO:0000313" key="2">
    <source>
        <dbReference type="EMBL" id="GAC00456.1"/>
    </source>
</evidence>
<dbReference type="Pfam" id="PF00702">
    <property type="entry name" value="Hydrolase"/>
    <property type="match status" value="1"/>
</dbReference>
<dbReference type="GO" id="GO:0006281">
    <property type="term" value="P:DNA repair"/>
    <property type="evidence" value="ECO:0007669"/>
    <property type="project" value="TreeGrafter"/>
</dbReference>
<dbReference type="Gene3D" id="3.40.50.1000">
    <property type="entry name" value="HAD superfamily/HAD-like"/>
    <property type="match status" value="1"/>
</dbReference>
<protein>
    <submittedName>
        <fullName evidence="2">Putative hydrolase</fullName>
    </submittedName>
</protein>
<dbReference type="SFLD" id="SFLDG01129">
    <property type="entry name" value="C1.5:_HAD__Beta-PGM__Phosphata"/>
    <property type="match status" value="1"/>
</dbReference>
<name>K6WM34_9ACTN</name>
<organism evidence="2 3">
    <name type="scientific">Gordonia namibiensis NBRC 108229</name>
    <dbReference type="NCBI Taxonomy" id="1208314"/>
    <lineage>
        <taxon>Bacteria</taxon>
        <taxon>Bacillati</taxon>
        <taxon>Actinomycetota</taxon>
        <taxon>Actinomycetes</taxon>
        <taxon>Mycobacteriales</taxon>
        <taxon>Gordoniaceae</taxon>
        <taxon>Gordonia</taxon>
    </lineage>
</organism>
<dbReference type="GO" id="GO:0008967">
    <property type="term" value="F:phosphoglycolate phosphatase activity"/>
    <property type="evidence" value="ECO:0007669"/>
    <property type="project" value="TreeGrafter"/>
</dbReference>
<reference evidence="2 3" key="1">
    <citation type="submission" date="2012-08" db="EMBL/GenBank/DDBJ databases">
        <title>Whole genome shotgun sequence of Gordonia namibiensis NBRC 108229.</title>
        <authorList>
            <person name="Isaki-Nakamura S."/>
            <person name="Hosoyama A."/>
            <person name="Tsuchikane K."/>
            <person name="Katsumata H."/>
            <person name="Baba S."/>
            <person name="Yamazaki S."/>
            <person name="Fujita N."/>
        </authorList>
    </citation>
    <scope>NUCLEOTIDE SEQUENCE [LARGE SCALE GENOMIC DNA]</scope>
    <source>
        <strain evidence="2 3">NBRC 108229</strain>
    </source>
</reference>
<gene>
    <name evidence="2" type="ORF">GONAM_15_01650</name>
</gene>
<keyword evidence="2" id="KW-0378">Hydrolase</keyword>
<evidence type="ECO:0000256" key="1">
    <source>
        <dbReference type="SAM" id="MobiDB-lite"/>
    </source>
</evidence>
<feature type="compositionally biased region" description="Polar residues" evidence="1">
    <location>
        <begin position="22"/>
        <end position="36"/>
    </location>
</feature>
<dbReference type="GO" id="GO:0005829">
    <property type="term" value="C:cytosol"/>
    <property type="evidence" value="ECO:0007669"/>
    <property type="project" value="TreeGrafter"/>
</dbReference>
<keyword evidence="3" id="KW-1185">Reference proteome</keyword>
<dbReference type="NCBIfam" id="TIGR03351">
    <property type="entry name" value="PhnX-like"/>
    <property type="match status" value="1"/>
</dbReference>
<dbReference type="InterPro" id="IPR050155">
    <property type="entry name" value="HAD-like_hydrolase_sf"/>
</dbReference>
<dbReference type="InterPro" id="IPR023214">
    <property type="entry name" value="HAD_sf"/>
</dbReference>
<comment type="caution">
    <text evidence="2">The sequence shown here is derived from an EMBL/GenBank/DDBJ whole genome shotgun (WGS) entry which is preliminary data.</text>
</comment>
<proteinExistence type="predicted"/>
<dbReference type="AlphaFoldDB" id="K6WM34"/>
<dbReference type="InterPro" id="IPR036412">
    <property type="entry name" value="HAD-like_sf"/>
</dbReference>
<dbReference type="SUPFAM" id="SSF56784">
    <property type="entry name" value="HAD-like"/>
    <property type="match status" value="1"/>
</dbReference>
<evidence type="ECO:0000313" key="3">
    <source>
        <dbReference type="Proteomes" id="UP000035058"/>
    </source>
</evidence>
<dbReference type="EMBL" id="BAHE01000015">
    <property type="protein sequence ID" value="GAC00456.1"/>
    <property type="molecule type" value="Genomic_DNA"/>
</dbReference>
<dbReference type="SFLD" id="SFLDS00003">
    <property type="entry name" value="Haloacid_Dehalogenase"/>
    <property type="match status" value="1"/>
</dbReference>
<dbReference type="Proteomes" id="UP000035058">
    <property type="component" value="Unassembled WGS sequence"/>
</dbReference>
<dbReference type="PANTHER" id="PTHR43434:SF19">
    <property type="entry name" value="PHOSPHONOACETALDEHYDE HYDROLASE"/>
    <property type="match status" value="1"/>
</dbReference>